<organism evidence="1 2">
    <name type="scientific">Candidatus Gottesmanbacteria bacterium GW2011_GWA2_43_14</name>
    <dbReference type="NCBI Taxonomy" id="1618443"/>
    <lineage>
        <taxon>Bacteria</taxon>
        <taxon>Candidatus Gottesmaniibacteriota</taxon>
    </lineage>
</organism>
<dbReference type="AlphaFoldDB" id="A0A0G1DJ43"/>
<gene>
    <name evidence="1" type="ORF">UV73_C0007G0035</name>
</gene>
<dbReference type="EMBL" id="LCFP01000007">
    <property type="protein sequence ID" value="KKS97592.1"/>
    <property type="molecule type" value="Genomic_DNA"/>
</dbReference>
<evidence type="ECO:0000313" key="1">
    <source>
        <dbReference type="EMBL" id="KKS97592.1"/>
    </source>
</evidence>
<proteinExistence type="predicted"/>
<dbReference type="Gene3D" id="1.10.3210.10">
    <property type="entry name" value="Hypothetical protein af1432"/>
    <property type="match status" value="1"/>
</dbReference>
<evidence type="ECO:0008006" key="3">
    <source>
        <dbReference type="Google" id="ProtNLM"/>
    </source>
</evidence>
<comment type="caution">
    <text evidence="1">The sequence shown here is derived from an EMBL/GenBank/DDBJ whole genome shotgun (WGS) entry which is preliminary data.</text>
</comment>
<reference evidence="1 2" key="1">
    <citation type="journal article" date="2015" name="Nature">
        <title>rRNA introns, odd ribosomes, and small enigmatic genomes across a large radiation of phyla.</title>
        <authorList>
            <person name="Brown C.T."/>
            <person name="Hug L.A."/>
            <person name="Thomas B.C."/>
            <person name="Sharon I."/>
            <person name="Castelle C.J."/>
            <person name="Singh A."/>
            <person name="Wilkins M.J."/>
            <person name="Williams K.H."/>
            <person name="Banfield J.F."/>
        </authorList>
    </citation>
    <scope>NUCLEOTIDE SEQUENCE [LARGE SCALE GENOMIC DNA]</scope>
</reference>
<sequence>MENEARNQLILKLSHNFEFATASLDQFYTDFLENNLEIKDKVDTFAKRVNALYGGQEASYIEHALKLAVISYQYNWDSLKHYRKSPTPEGKKVPTLFHSLEMADKLLDGDGRDDKPFRWEAVAAILMHDIPEDVEMVFVENGGEFQVKGEKWFDLIRDSFETTGKADLIVDLIKGVTERKIPDRYSEEGRDIREKIKATSIFKMIKAYVVNGRIKGRKVLMDVPDVELESVYEVVFNLNHLFDSALRSPEHLQILLLKITDIWHNFQTPDWVKSSKVLRGRLAASLAEWFGWYSMRSDLVTLLGNVADTTTAYAPELEYELLPHSELMDKMLKMEEFGNQFIETLKKKGIIPGTAEFISSIGFPVVNSEYELGKFDGSTLPKPEFIVSFENEAFTILEGDIKQNYTTIRLLLQNQEVAAGESIAGLKIKNYQDSIYYRKLMGRYRIDGVLKLGNNEGFLFRMESNEPYMTDYFKERSDVNYTEIPEYKGLFHNKLRDKEGWRIHLNALIGFFYEPNMPSSLSRLISPVFYDGSLYFVDGEQTFSELKDLLNLKADILIDNPVSYKNKRITGKTKVRDLFPSAARSHVIKRRMITVQ</sequence>
<accession>A0A0G1DJ43</accession>
<name>A0A0G1DJ43_9BACT</name>
<protein>
    <recommendedName>
        <fullName evidence="3">HD domain-containing protein</fullName>
    </recommendedName>
</protein>
<evidence type="ECO:0000313" key="2">
    <source>
        <dbReference type="Proteomes" id="UP000034894"/>
    </source>
</evidence>
<dbReference type="STRING" id="1618443.UV73_C0007G0035"/>
<dbReference type="Proteomes" id="UP000034894">
    <property type="component" value="Unassembled WGS sequence"/>
</dbReference>